<dbReference type="SUPFAM" id="SSF53098">
    <property type="entry name" value="Ribonuclease H-like"/>
    <property type="match status" value="1"/>
</dbReference>
<sequence>MLAAVKVSLAEAQALRESAKDSGDWTVVTRPKVKKQLKQQKRREANPAVFKYMVQGLKTRRDPVSIDSVREFTLSLLCDIPPQQWIIAENPRSITHVLALFIPGIEASDIGLPAPIHSEPAMPLELPRLRPPSSAESRLPILHSLFSHACPTRAPGEQYKLHSFIAHFMQSPLTPEEARKRHKQRQELEQHTNLTAADLVLSYPQMKENDYPIPTYLRPHLRSAPSPTTEPSSLEPGWIETPPTKDTPPKYMLLAIDCEMCDTTAGQELARVSILDSTTNSTIYDTMVMPAHPITDYLTRFSGVTEAKLAGVTTTLSDVQQHLLSILHPDTILLGHSLDNDLKTLKLCHPRCADTSVLFHHPRGGPYKPGLKWLAQRWMAKEIQKNDGKEGENGGHDPVEDARTTLELFQLKLEKGPTFGEFQQDVESIFEKLARPSGKRPNGSTSAVVDHGNPAQWHGSKAKTSVACTTDDDVVQGVIDVIPEHDFVFARFMDLSHAKGWATAKQSALFPTKPADPCSPSNDPPEPPSEVIEKAYAGLNERLTRLHRSLPKSTAIILMTGHSDPRTIVQLNTRKQHWEQQWRKTGELAQIPKEDWWTGEDDRNLVFAVDKARAGLAFFCITRQAPVVQPAT</sequence>
<keyword evidence="5" id="KW-0269">Exonuclease</keyword>
<dbReference type="FunFam" id="3.30.420.10:FF:000031">
    <property type="entry name" value="RNA exonuclease 1"/>
    <property type="match status" value="1"/>
</dbReference>
<evidence type="ECO:0000256" key="5">
    <source>
        <dbReference type="ARBA" id="ARBA00022839"/>
    </source>
</evidence>
<dbReference type="InterPro" id="IPR047021">
    <property type="entry name" value="REXO1/3/4-like"/>
</dbReference>
<keyword evidence="10" id="KW-1185">Reference proteome</keyword>
<dbReference type="PANTHER" id="PTHR12801:SF115">
    <property type="entry name" value="FI18136P1-RELATED"/>
    <property type="match status" value="1"/>
</dbReference>
<evidence type="ECO:0000313" key="9">
    <source>
        <dbReference type="EMBL" id="EJU05931.1"/>
    </source>
</evidence>
<accession>M5G6Q0</accession>
<dbReference type="GO" id="GO:0005634">
    <property type="term" value="C:nucleus"/>
    <property type="evidence" value="ECO:0007669"/>
    <property type="project" value="UniProtKB-SubCell"/>
</dbReference>
<evidence type="ECO:0000256" key="2">
    <source>
        <dbReference type="ARBA" id="ARBA00006357"/>
    </source>
</evidence>
<dbReference type="InterPro" id="IPR012337">
    <property type="entry name" value="RNaseH-like_sf"/>
</dbReference>
<evidence type="ECO:0000259" key="8">
    <source>
        <dbReference type="SMART" id="SM00479"/>
    </source>
</evidence>
<dbReference type="InterPro" id="IPR034922">
    <property type="entry name" value="REX1-like_exo"/>
</dbReference>
<protein>
    <recommendedName>
        <fullName evidence="8">Exonuclease domain-containing protein</fullName>
    </recommendedName>
</protein>
<name>M5G6Q0_DACPD</name>
<evidence type="ECO:0000313" key="10">
    <source>
        <dbReference type="Proteomes" id="UP000030653"/>
    </source>
</evidence>
<dbReference type="InterPro" id="IPR036397">
    <property type="entry name" value="RNaseH_sf"/>
</dbReference>
<dbReference type="GO" id="GO:0010629">
    <property type="term" value="P:negative regulation of gene expression"/>
    <property type="evidence" value="ECO:0007669"/>
    <property type="project" value="UniProtKB-ARBA"/>
</dbReference>
<dbReference type="GO" id="GO:0004527">
    <property type="term" value="F:exonuclease activity"/>
    <property type="evidence" value="ECO:0007669"/>
    <property type="project" value="UniProtKB-KW"/>
</dbReference>
<dbReference type="SMART" id="SM00479">
    <property type="entry name" value="EXOIII"/>
    <property type="match status" value="1"/>
</dbReference>
<keyword evidence="3" id="KW-0540">Nuclease</keyword>
<dbReference type="OMA" id="HKAGPPF"/>
<evidence type="ECO:0000256" key="4">
    <source>
        <dbReference type="ARBA" id="ARBA00022801"/>
    </source>
</evidence>
<feature type="domain" description="Exonuclease" evidence="8">
    <location>
        <begin position="252"/>
        <end position="418"/>
    </location>
</feature>
<dbReference type="GeneID" id="63690697"/>
<organism evidence="9 10">
    <name type="scientific">Dacryopinax primogenitus (strain DJM 731)</name>
    <name type="common">Brown rot fungus</name>
    <dbReference type="NCBI Taxonomy" id="1858805"/>
    <lineage>
        <taxon>Eukaryota</taxon>
        <taxon>Fungi</taxon>
        <taxon>Dikarya</taxon>
        <taxon>Basidiomycota</taxon>
        <taxon>Agaricomycotina</taxon>
        <taxon>Dacrymycetes</taxon>
        <taxon>Dacrymycetales</taxon>
        <taxon>Dacrymycetaceae</taxon>
        <taxon>Dacryopinax</taxon>
    </lineage>
</organism>
<dbReference type="Proteomes" id="UP000030653">
    <property type="component" value="Unassembled WGS sequence"/>
</dbReference>
<gene>
    <name evidence="9" type="ORF">DACRYDRAFT_60431</name>
</gene>
<comment type="subcellular location">
    <subcellularLocation>
        <location evidence="1">Nucleus</location>
    </subcellularLocation>
</comment>
<dbReference type="AlphaFoldDB" id="M5G6Q0"/>
<feature type="compositionally biased region" description="Low complexity" evidence="7">
    <location>
        <begin position="223"/>
        <end position="236"/>
    </location>
</feature>
<dbReference type="OrthoDB" id="206335at2759"/>
<evidence type="ECO:0000256" key="7">
    <source>
        <dbReference type="SAM" id="MobiDB-lite"/>
    </source>
</evidence>
<evidence type="ECO:0000256" key="6">
    <source>
        <dbReference type="ARBA" id="ARBA00023242"/>
    </source>
</evidence>
<evidence type="ECO:0000256" key="1">
    <source>
        <dbReference type="ARBA" id="ARBA00004123"/>
    </source>
</evidence>
<evidence type="ECO:0000256" key="3">
    <source>
        <dbReference type="ARBA" id="ARBA00022722"/>
    </source>
</evidence>
<comment type="similarity">
    <text evidence="2">Belongs to the REXO1/REXO3 family.</text>
</comment>
<dbReference type="GO" id="GO:0003676">
    <property type="term" value="F:nucleic acid binding"/>
    <property type="evidence" value="ECO:0007669"/>
    <property type="project" value="InterPro"/>
</dbReference>
<dbReference type="STRING" id="1858805.M5G6Q0"/>
<dbReference type="CDD" id="cd06145">
    <property type="entry name" value="REX1_like"/>
    <property type="match status" value="1"/>
</dbReference>
<dbReference type="HOGENOM" id="CLU_008679_1_0_1"/>
<keyword evidence="4" id="KW-0378">Hydrolase</keyword>
<keyword evidence="6" id="KW-0539">Nucleus</keyword>
<reference evidence="9 10" key="1">
    <citation type="journal article" date="2012" name="Science">
        <title>The Paleozoic origin of enzymatic lignin decomposition reconstructed from 31 fungal genomes.</title>
        <authorList>
            <person name="Floudas D."/>
            <person name="Binder M."/>
            <person name="Riley R."/>
            <person name="Barry K."/>
            <person name="Blanchette R.A."/>
            <person name="Henrissat B."/>
            <person name="Martinez A.T."/>
            <person name="Otillar R."/>
            <person name="Spatafora J.W."/>
            <person name="Yadav J.S."/>
            <person name="Aerts A."/>
            <person name="Benoit I."/>
            <person name="Boyd A."/>
            <person name="Carlson A."/>
            <person name="Copeland A."/>
            <person name="Coutinho P.M."/>
            <person name="de Vries R.P."/>
            <person name="Ferreira P."/>
            <person name="Findley K."/>
            <person name="Foster B."/>
            <person name="Gaskell J."/>
            <person name="Glotzer D."/>
            <person name="Gorecki P."/>
            <person name="Heitman J."/>
            <person name="Hesse C."/>
            <person name="Hori C."/>
            <person name="Igarashi K."/>
            <person name="Jurgens J.A."/>
            <person name="Kallen N."/>
            <person name="Kersten P."/>
            <person name="Kohler A."/>
            <person name="Kuees U."/>
            <person name="Kumar T.K.A."/>
            <person name="Kuo A."/>
            <person name="LaButti K."/>
            <person name="Larrondo L.F."/>
            <person name="Lindquist E."/>
            <person name="Ling A."/>
            <person name="Lombard V."/>
            <person name="Lucas S."/>
            <person name="Lundell T."/>
            <person name="Martin R."/>
            <person name="McLaughlin D.J."/>
            <person name="Morgenstern I."/>
            <person name="Morin E."/>
            <person name="Murat C."/>
            <person name="Nagy L.G."/>
            <person name="Nolan M."/>
            <person name="Ohm R.A."/>
            <person name="Patyshakuliyeva A."/>
            <person name="Rokas A."/>
            <person name="Ruiz-Duenas F.J."/>
            <person name="Sabat G."/>
            <person name="Salamov A."/>
            <person name="Samejima M."/>
            <person name="Schmutz J."/>
            <person name="Slot J.C."/>
            <person name="St John F."/>
            <person name="Stenlid J."/>
            <person name="Sun H."/>
            <person name="Sun S."/>
            <person name="Syed K."/>
            <person name="Tsang A."/>
            <person name="Wiebenga A."/>
            <person name="Young D."/>
            <person name="Pisabarro A."/>
            <person name="Eastwood D.C."/>
            <person name="Martin F."/>
            <person name="Cullen D."/>
            <person name="Grigoriev I.V."/>
            <person name="Hibbett D.S."/>
        </authorList>
    </citation>
    <scope>NUCLEOTIDE SEQUENCE [LARGE SCALE GENOMIC DNA]</scope>
    <source>
        <strain evidence="9 10">DJM-731 SS1</strain>
    </source>
</reference>
<dbReference type="EMBL" id="JH795855">
    <property type="protein sequence ID" value="EJU05931.1"/>
    <property type="molecule type" value="Genomic_DNA"/>
</dbReference>
<dbReference type="InterPro" id="IPR013520">
    <property type="entry name" value="Ribonucl_H"/>
</dbReference>
<dbReference type="RefSeq" id="XP_040632825.1">
    <property type="nucleotide sequence ID" value="XM_040775635.1"/>
</dbReference>
<feature type="region of interest" description="Disordered" evidence="7">
    <location>
        <begin position="222"/>
        <end position="243"/>
    </location>
</feature>
<dbReference type="Gene3D" id="3.30.420.10">
    <property type="entry name" value="Ribonuclease H-like superfamily/Ribonuclease H"/>
    <property type="match status" value="1"/>
</dbReference>
<dbReference type="PANTHER" id="PTHR12801">
    <property type="entry name" value="RNA EXONUCLEASE REXO1 / RECO3 FAMILY MEMBER-RELATED"/>
    <property type="match status" value="1"/>
</dbReference>
<proteinExistence type="inferred from homology"/>
<dbReference type="Pfam" id="PF00929">
    <property type="entry name" value="RNase_T"/>
    <property type="match status" value="1"/>
</dbReference>